<dbReference type="EMBL" id="QBIY01013148">
    <property type="protein sequence ID" value="RXN11308.1"/>
    <property type="molecule type" value="Genomic_DNA"/>
</dbReference>
<reference evidence="8 9" key="1">
    <citation type="submission" date="2018-03" db="EMBL/GenBank/DDBJ databases">
        <title>Draft genome sequence of Rohu Carp (Labeo rohita).</title>
        <authorList>
            <person name="Das P."/>
            <person name="Kushwaha B."/>
            <person name="Joshi C.G."/>
            <person name="Kumar D."/>
            <person name="Nagpure N.S."/>
            <person name="Sahoo L."/>
            <person name="Das S.P."/>
            <person name="Bit A."/>
            <person name="Patnaik S."/>
            <person name="Meher P.K."/>
            <person name="Jayasankar P."/>
            <person name="Koringa P.G."/>
            <person name="Patel N.V."/>
            <person name="Hinsu A.T."/>
            <person name="Kumar R."/>
            <person name="Pandey M."/>
            <person name="Agarwal S."/>
            <person name="Srivastava S."/>
            <person name="Singh M."/>
            <person name="Iquebal M.A."/>
            <person name="Jaiswal S."/>
            <person name="Angadi U.B."/>
            <person name="Kumar N."/>
            <person name="Raza M."/>
            <person name="Shah T.M."/>
            <person name="Rai A."/>
            <person name="Jena J.K."/>
        </authorList>
    </citation>
    <scope>NUCLEOTIDE SEQUENCE [LARGE SCALE GENOMIC DNA]</scope>
    <source>
        <strain evidence="8">DASCIFA01</strain>
        <tissue evidence="8">Testis</tissue>
    </source>
</reference>
<name>A0A498LS76_LABRO</name>
<feature type="active site" evidence="5">
    <location>
        <position position="467"/>
    </location>
</feature>
<keyword evidence="9" id="KW-1185">Reference proteome</keyword>
<keyword evidence="10" id="KW-1267">Proteomics identification</keyword>
<dbReference type="GO" id="GO:0004067">
    <property type="term" value="F:asparaginase activity"/>
    <property type="evidence" value="ECO:0007669"/>
    <property type="project" value="UniProtKB-UniRule"/>
</dbReference>
<dbReference type="Gene3D" id="1.25.40.20">
    <property type="entry name" value="Ankyrin repeat-containing domain"/>
    <property type="match status" value="1"/>
</dbReference>
<dbReference type="PROSITE" id="PS00917">
    <property type="entry name" value="ASN_GLN_ASE_2"/>
    <property type="match status" value="2"/>
</dbReference>
<keyword evidence="2" id="KW-0378">Hydrolase</keyword>
<dbReference type="InterPro" id="IPR041725">
    <property type="entry name" value="L-asparaginase_I"/>
</dbReference>
<dbReference type="AlphaFoldDB" id="A0A498LS76"/>
<dbReference type="PANTHER" id="PTHR11707">
    <property type="entry name" value="L-ASPARAGINASE"/>
    <property type="match status" value="1"/>
</dbReference>
<dbReference type="InterPro" id="IPR037152">
    <property type="entry name" value="L-asparaginase_N_sf"/>
</dbReference>
<dbReference type="InterPro" id="IPR027473">
    <property type="entry name" value="L-asparaginase_C"/>
</dbReference>
<evidence type="ECO:0000256" key="2">
    <source>
        <dbReference type="ARBA" id="ARBA00022801"/>
    </source>
</evidence>
<dbReference type="PROSITE" id="PS50088">
    <property type="entry name" value="ANK_REPEAT"/>
    <property type="match status" value="1"/>
</dbReference>
<dbReference type="PROSITE" id="PS51732">
    <property type="entry name" value="ASN_GLN_ASE_3"/>
    <property type="match status" value="3"/>
</dbReference>
<dbReference type="Proteomes" id="UP000290572">
    <property type="component" value="Unassembled WGS sequence"/>
</dbReference>
<dbReference type="InterPro" id="IPR036152">
    <property type="entry name" value="Asp/glu_Ase-like_sf"/>
</dbReference>
<dbReference type="PRINTS" id="PR00139">
    <property type="entry name" value="ASNGLNASE"/>
</dbReference>
<protein>
    <recommendedName>
        <fullName evidence="1">asparaginase</fullName>
        <ecNumber evidence="1">3.5.1.1</ecNumber>
    </recommendedName>
</protein>
<dbReference type="PROSITE" id="PS00144">
    <property type="entry name" value="ASN_GLN_ASE_1"/>
    <property type="match status" value="1"/>
</dbReference>
<evidence type="ECO:0000256" key="4">
    <source>
        <dbReference type="PROSITE-ProRule" id="PRU10099"/>
    </source>
</evidence>
<feature type="domain" description="L-asparaginase N-terminal" evidence="6">
    <location>
        <begin position="20"/>
        <end position="159"/>
    </location>
</feature>
<dbReference type="Pfam" id="PF17763">
    <property type="entry name" value="Asparaginase_C"/>
    <property type="match status" value="1"/>
</dbReference>
<evidence type="ECO:0000259" key="7">
    <source>
        <dbReference type="Pfam" id="PF17763"/>
    </source>
</evidence>
<keyword evidence="3" id="KW-0040">ANK repeat</keyword>
<dbReference type="InterPro" id="IPR027475">
    <property type="entry name" value="Asparaginase/glutaminase_AS2"/>
</dbReference>
<dbReference type="PANTHER" id="PTHR11707:SF28">
    <property type="entry name" value="60 KDA LYSOPHOSPHOLIPASE"/>
    <property type="match status" value="1"/>
</dbReference>
<evidence type="ECO:0000256" key="1">
    <source>
        <dbReference type="ARBA" id="ARBA00012920"/>
    </source>
</evidence>
<dbReference type="SUPFAM" id="SSF48403">
    <property type="entry name" value="Ankyrin repeat"/>
    <property type="match status" value="1"/>
</dbReference>
<gene>
    <name evidence="8" type="ORF">ROHU_030034</name>
</gene>
<dbReference type="FunFam" id="3.40.50.40:FF:000001">
    <property type="entry name" value="L-asparaginase 1"/>
    <property type="match status" value="2"/>
</dbReference>
<dbReference type="InterPro" id="IPR006034">
    <property type="entry name" value="Asparaginase/glutaminase-like"/>
</dbReference>
<dbReference type="InterPro" id="IPR027474">
    <property type="entry name" value="L-asparaginase_N"/>
</dbReference>
<evidence type="ECO:0000256" key="5">
    <source>
        <dbReference type="PROSITE-ProRule" id="PRU10100"/>
    </source>
</evidence>
<dbReference type="PROSITE" id="PS50297">
    <property type="entry name" value="ANK_REP_REGION"/>
    <property type="match status" value="1"/>
</dbReference>
<feature type="domain" description="L-asparaginase N-terminal" evidence="6">
    <location>
        <begin position="419"/>
        <end position="497"/>
    </location>
</feature>
<dbReference type="InterPro" id="IPR040919">
    <property type="entry name" value="Asparaginase_C"/>
</dbReference>
<dbReference type="CDD" id="cd08963">
    <property type="entry name" value="L-asparaginase_I"/>
    <property type="match status" value="1"/>
</dbReference>
<dbReference type="InterPro" id="IPR020827">
    <property type="entry name" value="Asparaginase/glutaminase_AS1"/>
</dbReference>
<accession>A0A498LS76</accession>
<sequence>MMGERHLGRSFSSNPDAEARVLVINTGGTIGMAYHDNVLSPEENALVETLRKIPFLHDEQYAQQTALCGRTPENTLVLPLSKQNKRIVYTVIEYSPLLDSCNMTADDWATIGKDIEKHYDQYDGFVILHGTDTMAYTASALSFMCENLGKPVILTGSQVCLYFHHKLYRGNRVTKVDAESFDAFSSPNQPPLASAQVDIKINFNAVRHASTTAKFSVNTQMNRNVGLLRLFPGITADTVRAFLQPPMDGIVLETYGSGNAPDNRADLLNEIRNATRRGLIMINCTQCLRGMVTTSYATGQALSEAGVVAGLDMTSEAALSKLSYVLAKQDLSIREKKEMLSRNLRETNTGIATHPLAEEDQGEEEGTKIPETEVLSPEKNALVKTLRKLPFLHDEQYAQQTGLYEKTPENTLVVPLSKQNKRIVYTVIEYSPLLDSCNMTADDWATIGKDIEDSYNEYDGFVILHGTDTMAYTASALSFMCENLGKPVILTGSQVRAFLQSTMDGVVLETYGSGNAPDNCADLLDEIRKATKRGLIMVNCTRCLRGTVTTSYATGQALSNAGVIAGFDMTSEAAFSKLAYVLAKQDLSLEEKKEMLSRNLRGEMVADPKGAKLSFSDSHLNQGIPWSIRSFKSLSVSCKEKLEDALKPSPACAAAKIGDIDALEILREMGTDLSNPNYDGRTPLHIAACEGHLNVVRHTNVVELLRKPGAHFSQDEMESVKTELCRFYLPTHNFFTIPPSLIAFINLRTQ</sequence>
<dbReference type="InterPro" id="IPR036770">
    <property type="entry name" value="Ankyrin_rpt-contain_sf"/>
</dbReference>
<proteinExistence type="evidence at protein level"/>
<dbReference type="Pfam" id="PF12796">
    <property type="entry name" value="Ank_2"/>
    <property type="match status" value="1"/>
</dbReference>
<dbReference type="SMART" id="SM00870">
    <property type="entry name" value="Asparaginase"/>
    <property type="match status" value="2"/>
</dbReference>
<dbReference type="GO" id="GO:0006528">
    <property type="term" value="P:asparagine metabolic process"/>
    <property type="evidence" value="ECO:0007669"/>
    <property type="project" value="UniProtKB-ARBA"/>
</dbReference>
<evidence type="ECO:0000313" key="9">
    <source>
        <dbReference type="Proteomes" id="UP000290572"/>
    </source>
</evidence>
<feature type="active site" evidence="5">
    <location>
        <position position="131"/>
    </location>
</feature>
<feature type="domain" description="Asparaginase/glutaminase C-terminal" evidence="7">
    <location>
        <begin position="224"/>
        <end position="339"/>
    </location>
</feature>
<feature type="repeat" description="ANK" evidence="3">
    <location>
        <begin position="679"/>
        <end position="717"/>
    </location>
</feature>
<dbReference type="EC" id="3.5.1.1" evidence="1"/>
<evidence type="ECO:0000259" key="6">
    <source>
        <dbReference type="Pfam" id="PF00710"/>
    </source>
</evidence>
<dbReference type="Gene3D" id="3.40.50.1170">
    <property type="entry name" value="L-asparaginase, N-terminal domain"/>
    <property type="match status" value="3"/>
</dbReference>
<dbReference type="Pfam" id="PF00710">
    <property type="entry name" value="Asparaginase"/>
    <property type="match status" value="2"/>
</dbReference>
<dbReference type="InterPro" id="IPR002110">
    <property type="entry name" value="Ankyrin_rpt"/>
</dbReference>
<evidence type="ECO:0000256" key="3">
    <source>
        <dbReference type="PROSITE-ProRule" id="PRU00023"/>
    </source>
</evidence>
<feature type="active site" evidence="4">
    <location>
        <position position="29"/>
    </location>
</feature>
<dbReference type="STRING" id="84645.A0A498LS76"/>
<evidence type="ECO:0000313" key="8">
    <source>
        <dbReference type="EMBL" id="RXN11308.1"/>
    </source>
</evidence>
<comment type="caution">
    <text evidence="8">The sequence shown here is derived from an EMBL/GenBank/DDBJ whole genome shotgun (WGS) entry which is preliminary data.</text>
</comment>
<dbReference type="SMART" id="SM00248">
    <property type="entry name" value="ANK"/>
    <property type="match status" value="2"/>
</dbReference>
<dbReference type="Gene3D" id="3.40.50.40">
    <property type="match status" value="1"/>
</dbReference>
<dbReference type="SUPFAM" id="SSF53774">
    <property type="entry name" value="Glutaminase/Asparaginase"/>
    <property type="match status" value="2"/>
</dbReference>
<organism evidence="8 9">
    <name type="scientific">Labeo rohita</name>
    <name type="common">Indian major carp</name>
    <name type="synonym">Cyprinus rohita</name>
    <dbReference type="NCBI Taxonomy" id="84645"/>
    <lineage>
        <taxon>Eukaryota</taxon>
        <taxon>Metazoa</taxon>
        <taxon>Chordata</taxon>
        <taxon>Craniata</taxon>
        <taxon>Vertebrata</taxon>
        <taxon>Euteleostomi</taxon>
        <taxon>Actinopterygii</taxon>
        <taxon>Neopterygii</taxon>
        <taxon>Teleostei</taxon>
        <taxon>Ostariophysi</taxon>
        <taxon>Cypriniformes</taxon>
        <taxon>Cyprinidae</taxon>
        <taxon>Labeoninae</taxon>
        <taxon>Labeonini</taxon>
        <taxon>Labeo</taxon>
    </lineage>
</organism>
<evidence type="ECO:0007829" key="10">
    <source>
        <dbReference type="PeptideAtlas" id="A0A498LS76"/>
    </source>
</evidence>